<evidence type="ECO:0000256" key="6">
    <source>
        <dbReference type="SAM" id="MobiDB-lite"/>
    </source>
</evidence>
<dbReference type="SUPFAM" id="SSF56524">
    <property type="entry name" value="Oxidoreductase molybdopterin-binding domain"/>
    <property type="match status" value="1"/>
</dbReference>
<evidence type="ECO:0000256" key="5">
    <source>
        <dbReference type="ARBA" id="ARBA00023136"/>
    </source>
</evidence>
<dbReference type="Pfam" id="PF00174">
    <property type="entry name" value="Oxidored_molyb"/>
    <property type="match status" value="1"/>
</dbReference>
<feature type="transmembrane region" description="Helical" evidence="7">
    <location>
        <begin position="205"/>
        <end position="226"/>
    </location>
</feature>
<keyword evidence="4 7" id="KW-1133">Transmembrane helix</keyword>
<reference evidence="10 11" key="1">
    <citation type="submission" date="2019-07" db="EMBL/GenBank/DDBJ databases">
        <title>Tomitella cavernea sp. nov., an actinomycete isolated from soil.</title>
        <authorList>
            <person name="Cheng J."/>
        </authorList>
    </citation>
    <scope>NUCLEOTIDE SEQUENCE [LARGE SCALE GENOMIC DNA]</scope>
    <source>
        <strain evidence="10 11">HY188</strain>
    </source>
</reference>
<dbReference type="RefSeq" id="WP_143907967.1">
    <property type="nucleotide sequence ID" value="NZ_CP041765.1"/>
</dbReference>
<proteinExistence type="predicted"/>
<dbReference type="InterPro" id="IPR036374">
    <property type="entry name" value="OxRdtase_Mopterin-bd_sf"/>
</dbReference>
<dbReference type="EMBL" id="CP041765">
    <property type="protein sequence ID" value="QDQ97360.1"/>
    <property type="molecule type" value="Genomic_DNA"/>
</dbReference>
<evidence type="ECO:0000256" key="3">
    <source>
        <dbReference type="ARBA" id="ARBA00022692"/>
    </source>
</evidence>
<evidence type="ECO:0000313" key="11">
    <source>
        <dbReference type="Proteomes" id="UP000317344"/>
    </source>
</evidence>
<evidence type="ECO:0000256" key="2">
    <source>
        <dbReference type="ARBA" id="ARBA00022475"/>
    </source>
</evidence>
<protein>
    <submittedName>
        <fullName evidence="10">Molybdopterin-dependent oxidoreductase</fullName>
    </submittedName>
</protein>
<organism evidence="10 11">
    <name type="scientific">Tomitella fengzijianii</name>
    <dbReference type="NCBI Taxonomy" id="2597660"/>
    <lineage>
        <taxon>Bacteria</taxon>
        <taxon>Bacillati</taxon>
        <taxon>Actinomycetota</taxon>
        <taxon>Actinomycetes</taxon>
        <taxon>Mycobacteriales</taxon>
        <taxon>Tomitella</taxon>
    </lineage>
</organism>
<name>A0A516X2U2_9ACTN</name>
<dbReference type="AlphaFoldDB" id="A0A516X2U2"/>
<reference evidence="10 11" key="2">
    <citation type="submission" date="2019-07" db="EMBL/GenBank/DDBJ databases">
        <authorList>
            <person name="Huang Y."/>
        </authorList>
    </citation>
    <scope>NUCLEOTIDE SEQUENCE [LARGE SCALE GENOMIC DNA]</scope>
    <source>
        <strain evidence="10 11">HY188</strain>
    </source>
</reference>
<keyword evidence="3 7" id="KW-0812">Transmembrane</keyword>
<feature type="transmembrane region" description="Helical" evidence="7">
    <location>
        <begin position="272"/>
        <end position="295"/>
    </location>
</feature>
<evidence type="ECO:0000256" key="1">
    <source>
        <dbReference type="ARBA" id="ARBA00004651"/>
    </source>
</evidence>
<feature type="compositionally biased region" description="Basic and acidic residues" evidence="6">
    <location>
        <begin position="7"/>
        <end position="27"/>
    </location>
</feature>
<dbReference type="Pfam" id="PF01292">
    <property type="entry name" value="Ni_hydr_CYTB"/>
    <property type="match status" value="1"/>
</dbReference>
<dbReference type="Proteomes" id="UP000317344">
    <property type="component" value="Chromosome"/>
</dbReference>
<feature type="domain" description="Oxidoreductase molybdopterin-binding" evidence="8">
    <location>
        <begin position="445"/>
        <end position="581"/>
    </location>
</feature>
<dbReference type="InterPro" id="IPR011577">
    <property type="entry name" value="Cyt_b561_bac/Ni-Hgenase"/>
</dbReference>
<feature type="transmembrane region" description="Helical" evidence="7">
    <location>
        <begin position="316"/>
        <end position="341"/>
    </location>
</feature>
<dbReference type="Gene3D" id="1.20.950.20">
    <property type="entry name" value="Transmembrane di-heme cytochromes, Chain C"/>
    <property type="match status" value="1"/>
</dbReference>
<accession>A0A516X2U2</accession>
<evidence type="ECO:0000259" key="8">
    <source>
        <dbReference type="Pfam" id="PF00174"/>
    </source>
</evidence>
<gene>
    <name evidence="10" type="ORF">FO059_08530</name>
</gene>
<dbReference type="GO" id="GO:0022904">
    <property type="term" value="P:respiratory electron transport chain"/>
    <property type="evidence" value="ECO:0007669"/>
    <property type="project" value="InterPro"/>
</dbReference>
<feature type="transmembrane region" description="Helical" evidence="7">
    <location>
        <begin position="62"/>
        <end position="83"/>
    </location>
</feature>
<feature type="transmembrane region" description="Helical" evidence="7">
    <location>
        <begin position="120"/>
        <end position="143"/>
    </location>
</feature>
<dbReference type="InterPro" id="IPR000572">
    <property type="entry name" value="OxRdtase_Mopterin-bd_dom"/>
</dbReference>
<comment type="subcellular location">
    <subcellularLocation>
        <location evidence="1">Cell membrane</location>
        <topology evidence="1">Multi-pass membrane protein</topology>
    </subcellularLocation>
</comment>
<evidence type="ECO:0000259" key="9">
    <source>
        <dbReference type="Pfam" id="PF01292"/>
    </source>
</evidence>
<sequence length="606" mass="68487">MTQQGRENSRDAAAARRREAAGRRRDSAELEDDFHNVALLREEGVHPRMSLTRIHVRIGRRFVSVWWALPAALIGGIAVVIVAKVLMGIDAVGGTDGFTAAHPCEPSMDELRSEGRPFGIPAWSIATHALNFFIMVMVVRAGWQILADHPRLYLKMHCTPDKEWLRFRGAMPKNRVWTAKDDAITLSPMVGMPGGRHTIGVARHWHFLFDILFVLNGVVFIVLTFASGHWRKLVPTEWSIFPDAVSCLVQYSSLRLPHELGGYYTYDALQQLSYFAIVFIFAPLAILTGIAMSPAMDNHFTWYQKIFGNRQIARSLHFLVMVVFVVFYGIHMLMVAATGFAENLNAITLNVAPADGFNLNGIALWGLAILVVILFNVWAVRFSWTHTRVLQRISNATVGRVMDVLFDKYAPKAEYKEEDISPFFWPNGLVPVSEEWHGLHDGGFEDYRLKVTGLVDNPVELSLEDIKALAHRDQITMHNCIQGWSAIGKWSGLPFSALIDLVQPTPEARWAIFRSFGEGGEGGQYYDSHSMVDLRHPQSLLAYEMNNEPLPVVHGAPLRLRVENQLGFKQVKWIKEIEFVHDFRDFGAGLGGYNEDHEFYGYRDEI</sequence>
<dbReference type="PANTHER" id="PTHR43032">
    <property type="entry name" value="PROTEIN-METHIONINE-SULFOXIDE REDUCTASE"/>
    <property type="match status" value="1"/>
</dbReference>
<dbReference type="KEGG" id="toy:FO059_08530"/>
<dbReference type="SUPFAM" id="SSF81342">
    <property type="entry name" value="Transmembrane di-heme cytochromes"/>
    <property type="match status" value="1"/>
</dbReference>
<dbReference type="PANTHER" id="PTHR43032:SF2">
    <property type="entry name" value="BLL0505 PROTEIN"/>
    <property type="match status" value="1"/>
</dbReference>
<feature type="region of interest" description="Disordered" evidence="6">
    <location>
        <begin position="1"/>
        <end position="27"/>
    </location>
</feature>
<keyword evidence="2" id="KW-1003">Cell membrane</keyword>
<feature type="transmembrane region" description="Helical" evidence="7">
    <location>
        <begin position="361"/>
        <end position="384"/>
    </location>
</feature>
<evidence type="ECO:0000256" key="7">
    <source>
        <dbReference type="SAM" id="Phobius"/>
    </source>
</evidence>
<keyword evidence="5 7" id="KW-0472">Membrane</keyword>
<dbReference type="InterPro" id="IPR016174">
    <property type="entry name" value="Di-haem_cyt_TM"/>
</dbReference>
<feature type="domain" description="Cytochrome b561 bacterial/Ni-hydrogenase" evidence="9">
    <location>
        <begin position="121"/>
        <end position="341"/>
    </location>
</feature>
<evidence type="ECO:0000313" key="10">
    <source>
        <dbReference type="EMBL" id="QDQ97360.1"/>
    </source>
</evidence>
<dbReference type="OrthoDB" id="9795587at2"/>
<dbReference type="Gene3D" id="3.90.420.10">
    <property type="entry name" value="Oxidoreductase, molybdopterin-binding domain"/>
    <property type="match status" value="1"/>
</dbReference>
<dbReference type="GO" id="GO:0016020">
    <property type="term" value="C:membrane"/>
    <property type="evidence" value="ECO:0007669"/>
    <property type="project" value="InterPro"/>
</dbReference>
<evidence type="ECO:0000256" key="4">
    <source>
        <dbReference type="ARBA" id="ARBA00022989"/>
    </source>
</evidence>
<keyword evidence="11" id="KW-1185">Reference proteome</keyword>